<accession>A0ABN9T9J0</accession>
<evidence type="ECO:0000313" key="2">
    <source>
        <dbReference type="Proteomes" id="UP001189429"/>
    </source>
</evidence>
<sequence length="617" mass="69634">MADLRQSLPATMKHFLRSSIVTGLLPNLKKCVIVLAVEFDRTELNKEFKKWGINIKSFQVGTHGKYLGVMIGPTGPAASWQLVLVKFLSRIGHIKTLKLGLVQNIYAYNSLAFSILTYLMQVLPVRPEVIRAETNALQRLTMGPRHAIPTLVLKNSLDFGFPVEPRNLQATNKAAMFRIALQSSAFARVKERLHFLEHEDVERWSVAFLQLHEGTAAELWHSARAALRTVAGVQDTQRLGVLPRFFFTKAGTLRGTDTDGLIQDHLETSMEQLQDLKRAARAGQATFGQLLEWLPRVAPGLLDADLVVCSEPFWLCPPLAALRAGPMAGVLHMALLNEFPFEDEASLDAFWVSFYAMAERHDVVLSVACRITAEQVLHQTALQVPYVPFLGLHVRARHSPGPARRALLFRNNRQHMIAFRGALRHFLAKADPPCPVELVDMNDRREALPYEEMATFHMALLLPHGPSALRLTDLYAAAVPMLVPAEPLVHKFVWATRTFGGYDSEPRWRHRAPQSLRAARGEPAGGWHPYSPLNFVHSWAIHRHIDDRRYWYQYTEWATLPHLVTFSSLPDLLLVMEGMTLEEVRRVSTAMTRHHLSMVADALGWWRAALCQLTLGM</sequence>
<dbReference type="EMBL" id="CAUYUJ010014485">
    <property type="protein sequence ID" value="CAK0841847.1"/>
    <property type="molecule type" value="Genomic_DNA"/>
</dbReference>
<name>A0ABN9T9J0_9DINO</name>
<gene>
    <name evidence="1" type="ORF">PCOR1329_LOCUS36924</name>
</gene>
<protein>
    <submittedName>
        <fullName evidence="1">Uncharacterized protein</fullName>
    </submittedName>
</protein>
<dbReference type="Proteomes" id="UP001189429">
    <property type="component" value="Unassembled WGS sequence"/>
</dbReference>
<reference evidence="1" key="1">
    <citation type="submission" date="2023-10" db="EMBL/GenBank/DDBJ databases">
        <authorList>
            <person name="Chen Y."/>
            <person name="Shah S."/>
            <person name="Dougan E. K."/>
            <person name="Thang M."/>
            <person name="Chan C."/>
        </authorList>
    </citation>
    <scope>NUCLEOTIDE SEQUENCE [LARGE SCALE GENOMIC DNA]</scope>
</reference>
<evidence type="ECO:0000313" key="1">
    <source>
        <dbReference type="EMBL" id="CAK0841847.1"/>
    </source>
</evidence>
<comment type="caution">
    <text evidence="1">The sequence shown here is derived from an EMBL/GenBank/DDBJ whole genome shotgun (WGS) entry which is preliminary data.</text>
</comment>
<organism evidence="1 2">
    <name type="scientific">Prorocentrum cordatum</name>
    <dbReference type="NCBI Taxonomy" id="2364126"/>
    <lineage>
        <taxon>Eukaryota</taxon>
        <taxon>Sar</taxon>
        <taxon>Alveolata</taxon>
        <taxon>Dinophyceae</taxon>
        <taxon>Prorocentrales</taxon>
        <taxon>Prorocentraceae</taxon>
        <taxon>Prorocentrum</taxon>
    </lineage>
</organism>
<keyword evidence="2" id="KW-1185">Reference proteome</keyword>
<proteinExistence type="predicted"/>